<protein>
    <recommendedName>
        <fullName evidence="1">Phosphatidylglycerol lysyltransferase C-terminal domain-containing protein</fullName>
    </recommendedName>
</protein>
<name>A0A1F7F639_UNCRA</name>
<dbReference type="AlphaFoldDB" id="A0A1F7F639"/>
<dbReference type="Gene3D" id="3.40.630.30">
    <property type="match status" value="1"/>
</dbReference>
<evidence type="ECO:0000259" key="1">
    <source>
        <dbReference type="Pfam" id="PF09924"/>
    </source>
</evidence>
<reference evidence="2 3" key="1">
    <citation type="journal article" date="2016" name="Nat. Commun.">
        <title>Thousands of microbial genomes shed light on interconnected biogeochemical processes in an aquifer system.</title>
        <authorList>
            <person name="Anantharaman K."/>
            <person name="Brown C.T."/>
            <person name="Hug L.A."/>
            <person name="Sharon I."/>
            <person name="Castelle C.J."/>
            <person name="Probst A.J."/>
            <person name="Thomas B.C."/>
            <person name="Singh A."/>
            <person name="Wilkins M.J."/>
            <person name="Karaoz U."/>
            <person name="Brodie E.L."/>
            <person name="Williams K.H."/>
            <person name="Hubbard S.S."/>
            <person name="Banfield J.F."/>
        </authorList>
    </citation>
    <scope>NUCLEOTIDE SEQUENCE [LARGE SCALE GENOMIC DNA]</scope>
</reference>
<dbReference type="PIRSF" id="PIRSF018688">
    <property type="entry name" value="UCP018688"/>
    <property type="match status" value="1"/>
</dbReference>
<evidence type="ECO:0000313" key="3">
    <source>
        <dbReference type="Proteomes" id="UP000179243"/>
    </source>
</evidence>
<dbReference type="EMBL" id="MFYX01000112">
    <property type="protein sequence ID" value="OGK02134.1"/>
    <property type="molecule type" value="Genomic_DNA"/>
</dbReference>
<dbReference type="InterPro" id="IPR024320">
    <property type="entry name" value="LPG_synthase_C"/>
</dbReference>
<gene>
    <name evidence="2" type="ORF">A2519_18915</name>
</gene>
<dbReference type="Pfam" id="PF09924">
    <property type="entry name" value="LPG_synthase_C"/>
    <property type="match status" value="1"/>
</dbReference>
<dbReference type="PANTHER" id="PTHR41373:SF1">
    <property type="entry name" value="PHOSPHATIDYLGLYCEROL LYSYLTRANSFERASE C-TERMINAL DOMAIN-CONTAINING PROTEIN"/>
    <property type="match status" value="1"/>
</dbReference>
<dbReference type="InterPro" id="IPR016732">
    <property type="entry name" value="UCP018688"/>
</dbReference>
<accession>A0A1F7F639</accession>
<sequence>MSQCGSCNKIPKTKSFLGSAFLPLEEQGWPILDTFLRAHPHPLSGYTLSCLAAWNATYQYQWVFPERGTLLISCLSPAENKRYLLQPLGLFSKESQKQVLAEAGALKYPLRIVGVDPAFVQAFPDFAAHFSVSNERDNYNYLYQTEDLAKLAGRRFSKKRNLIAQARKEYSWTVETLSDTTIGECRTVVKGAQSERHDAASPHLEQETLAVGDAVRLFPHLSFDGILIRIEGKPAAFSIFEPQNADTMVVHFEHALRAFKGLYQVVNQETARAIQERGYAHINREEDLGDPGLRQSKESYYPMRLAEALVLTFSS</sequence>
<evidence type="ECO:0000313" key="2">
    <source>
        <dbReference type="EMBL" id="OGK02134.1"/>
    </source>
</evidence>
<dbReference type="PANTHER" id="PTHR41373">
    <property type="entry name" value="DUF2156 DOMAIN-CONTAINING PROTEIN"/>
    <property type="match status" value="1"/>
</dbReference>
<proteinExistence type="predicted"/>
<feature type="domain" description="Phosphatidylglycerol lysyltransferase C-terminal" evidence="1">
    <location>
        <begin position="44"/>
        <end position="304"/>
    </location>
</feature>
<dbReference type="InterPro" id="IPR016181">
    <property type="entry name" value="Acyl_CoA_acyltransferase"/>
</dbReference>
<comment type="caution">
    <text evidence="2">The sequence shown here is derived from an EMBL/GenBank/DDBJ whole genome shotgun (WGS) entry which is preliminary data.</text>
</comment>
<dbReference type="Proteomes" id="UP000179243">
    <property type="component" value="Unassembled WGS sequence"/>
</dbReference>
<organism evidence="2 3">
    <name type="scientific">Candidatus Raymondbacteria bacterium RIFOXYD12_FULL_49_13</name>
    <dbReference type="NCBI Taxonomy" id="1817890"/>
    <lineage>
        <taxon>Bacteria</taxon>
        <taxon>Raymondiibacteriota</taxon>
    </lineage>
</organism>
<dbReference type="SUPFAM" id="SSF55729">
    <property type="entry name" value="Acyl-CoA N-acyltransferases (Nat)"/>
    <property type="match status" value="2"/>
</dbReference>